<dbReference type="SMART" id="SM00327">
    <property type="entry name" value="VWA"/>
    <property type="match status" value="1"/>
</dbReference>
<dbReference type="InterPro" id="IPR051266">
    <property type="entry name" value="CLCR"/>
</dbReference>
<evidence type="ECO:0000313" key="4">
    <source>
        <dbReference type="Proteomes" id="UP001501035"/>
    </source>
</evidence>
<dbReference type="Pfam" id="PF00092">
    <property type="entry name" value="VWA"/>
    <property type="match status" value="1"/>
</dbReference>
<dbReference type="Proteomes" id="UP001501035">
    <property type="component" value="Unassembled WGS sequence"/>
</dbReference>
<dbReference type="Gene3D" id="3.40.50.410">
    <property type="entry name" value="von Willebrand factor, type A domain"/>
    <property type="match status" value="1"/>
</dbReference>
<dbReference type="RefSeq" id="WP_290705110.1">
    <property type="nucleotide sequence ID" value="NZ_BAAAVS010000021.1"/>
</dbReference>
<organism evidence="3 4">
    <name type="scientific">Gordonia defluvii</name>
    <dbReference type="NCBI Taxonomy" id="283718"/>
    <lineage>
        <taxon>Bacteria</taxon>
        <taxon>Bacillati</taxon>
        <taxon>Actinomycetota</taxon>
        <taxon>Actinomycetes</taxon>
        <taxon>Mycobacteriales</taxon>
        <taxon>Gordoniaceae</taxon>
        <taxon>Gordonia</taxon>
    </lineage>
</organism>
<evidence type="ECO:0000259" key="2">
    <source>
        <dbReference type="PROSITE" id="PS50234"/>
    </source>
</evidence>
<keyword evidence="4" id="KW-1185">Reference proteome</keyword>
<dbReference type="PANTHER" id="PTHR10579:SF43">
    <property type="entry name" value="ZINC FINGER (C3HC4-TYPE RING FINGER) FAMILY PROTEIN"/>
    <property type="match status" value="1"/>
</dbReference>
<feature type="compositionally biased region" description="Basic residues" evidence="1">
    <location>
        <begin position="412"/>
        <end position="429"/>
    </location>
</feature>
<comment type="caution">
    <text evidence="3">The sequence shown here is derived from an EMBL/GenBank/DDBJ whole genome shotgun (WGS) entry which is preliminary data.</text>
</comment>
<name>A0ABP6LAL4_9ACTN</name>
<dbReference type="PANTHER" id="PTHR10579">
    <property type="entry name" value="CALCIUM-ACTIVATED CHLORIDE CHANNEL REGULATOR"/>
    <property type="match status" value="1"/>
</dbReference>
<dbReference type="SUPFAM" id="SSF53300">
    <property type="entry name" value="vWA-like"/>
    <property type="match status" value="1"/>
</dbReference>
<reference evidence="4" key="1">
    <citation type="journal article" date="2019" name="Int. J. Syst. Evol. Microbiol.">
        <title>The Global Catalogue of Microorganisms (GCM) 10K type strain sequencing project: providing services to taxonomists for standard genome sequencing and annotation.</title>
        <authorList>
            <consortium name="The Broad Institute Genomics Platform"/>
            <consortium name="The Broad Institute Genome Sequencing Center for Infectious Disease"/>
            <person name="Wu L."/>
            <person name="Ma J."/>
        </authorList>
    </citation>
    <scope>NUCLEOTIDE SEQUENCE [LARGE SCALE GENOMIC DNA]</scope>
    <source>
        <strain evidence="4">JCM 14234</strain>
    </source>
</reference>
<evidence type="ECO:0000256" key="1">
    <source>
        <dbReference type="SAM" id="MobiDB-lite"/>
    </source>
</evidence>
<dbReference type="InterPro" id="IPR002035">
    <property type="entry name" value="VWF_A"/>
</dbReference>
<dbReference type="EMBL" id="BAAAVS010000021">
    <property type="protein sequence ID" value="GAA3035266.1"/>
    <property type="molecule type" value="Genomic_DNA"/>
</dbReference>
<dbReference type="PROSITE" id="PS50234">
    <property type="entry name" value="VWFA"/>
    <property type="match status" value="1"/>
</dbReference>
<accession>A0ABP6LAL4</accession>
<sequence length="429" mass="44999">MKVNALLDVNIVAHESSDEVAILLELEAPAIAVDAERPPAALQVVLDRSGSMNGAPLDGAKEALIALVRRLRPSDNVGLVTFDDSAQVVLPAGPLTDPDAAIAAIDAVESGGMTDLSAGYLRGIREIRRVARAGGTMLVISDGHVNEGIRKVDEFGAVAAKAYSDGIVTSTLGYGVGYDETLLSALSKSGSGNHVFAADPDQAGAAITQEVDGLLSKAVQAISLTVRLDPSVEVLKLYNDVPAQQVGDTTIMIELGDLYAEEQRKILLKLGVPALSGLGLATIATLEVAYVELPGLVEQVVTLPISVNVVPGDEAAGRVPNPTVHSEVLFQEAQDVKRRASEAFERGDFDEGQALLGDAATRLSESMGAAPDDDGIVAGIRADLAEVERMNELSIVCGIEAGSEVSKLSRDSHHRMNRQRGRGPRAPQR</sequence>
<evidence type="ECO:0000313" key="3">
    <source>
        <dbReference type="EMBL" id="GAA3035266.1"/>
    </source>
</evidence>
<protein>
    <recommendedName>
        <fullName evidence="2">VWFA domain-containing protein</fullName>
    </recommendedName>
</protein>
<proteinExistence type="predicted"/>
<gene>
    <name evidence="3" type="ORF">GCM10010528_15080</name>
</gene>
<dbReference type="InterPro" id="IPR036465">
    <property type="entry name" value="vWFA_dom_sf"/>
</dbReference>
<feature type="domain" description="VWFA" evidence="2">
    <location>
        <begin position="41"/>
        <end position="214"/>
    </location>
</feature>
<feature type="region of interest" description="Disordered" evidence="1">
    <location>
        <begin position="405"/>
        <end position="429"/>
    </location>
</feature>